<sequence length="532" mass="59295">MTANQAPSPEDRAAGLSPTARRFLEEASQAFGRGQPGIAERSLISALALAPKNAEVHMLLGIASQMQGDHAKAVEAFEHALRLRADDAPTVMYLGISQFERGAVEQALASFQRACELAPQMTPAWYNLGKALKVQWRRVEACQAMERVLQLDPAHMLARLSLADTQLSLGDVAAAIANYREVLRRQPEHPEAWFALANLKTEALSEQDVTLLQRAFRKPGLAADARIRLGFALAKALEDQAAYAASFEVLREANTLKRTQLRWSAAEEHARVDAIMSAFAASMPAPLDPTLGHEVIFIASLPRSGSTLIEQILASHPQVEGADEITDLPQVLDEESRRRGQPFPQWVAAATAEDWARLGRDYLARTARWRLQRPRFTDKNMLTWQYLGAALAMLPGARVINCHRDAVETCFACYRQLFSIGSHFSYDLDDMASYYNDYVRLCHYWQQRHPQQVLDYSYEALLADSEPQIRRLLDFCGLDFDPACLAFHQTSRTVLSTASAAQVRQPLQKSTARAAHYEAQLAPLRARLQSTS</sequence>
<dbReference type="Gene3D" id="1.25.40.10">
    <property type="entry name" value="Tetratricopeptide repeat domain"/>
    <property type="match status" value="2"/>
</dbReference>
<dbReference type="Pfam" id="PF13469">
    <property type="entry name" value="Sulfotransfer_3"/>
    <property type="match status" value="1"/>
</dbReference>
<dbReference type="InterPro" id="IPR027417">
    <property type="entry name" value="P-loop_NTPase"/>
</dbReference>
<dbReference type="Proteomes" id="UP000651010">
    <property type="component" value="Unassembled WGS sequence"/>
</dbReference>
<proteinExistence type="predicted"/>
<evidence type="ECO:0000256" key="1">
    <source>
        <dbReference type="PROSITE-ProRule" id="PRU00339"/>
    </source>
</evidence>
<evidence type="ECO:0000313" key="3">
    <source>
        <dbReference type="Proteomes" id="UP000651010"/>
    </source>
</evidence>
<feature type="repeat" description="TPR" evidence="1">
    <location>
        <begin position="88"/>
        <end position="121"/>
    </location>
</feature>
<organism evidence="2 3">
    <name type="scientific">Dyella acidiphila</name>
    <dbReference type="NCBI Taxonomy" id="2775866"/>
    <lineage>
        <taxon>Bacteria</taxon>
        <taxon>Pseudomonadati</taxon>
        <taxon>Pseudomonadota</taxon>
        <taxon>Gammaproteobacteria</taxon>
        <taxon>Lysobacterales</taxon>
        <taxon>Rhodanobacteraceae</taxon>
        <taxon>Dyella</taxon>
    </lineage>
</organism>
<protein>
    <submittedName>
        <fullName evidence="2">Sulfotransferase</fullName>
    </submittedName>
</protein>
<dbReference type="PROSITE" id="PS50005">
    <property type="entry name" value="TPR"/>
    <property type="match status" value="3"/>
</dbReference>
<keyword evidence="3" id="KW-1185">Reference proteome</keyword>
<dbReference type="SMART" id="SM00028">
    <property type="entry name" value="TPR"/>
    <property type="match status" value="5"/>
</dbReference>
<dbReference type="Pfam" id="PF13432">
    <property type="entry name" value="TPR_16"/>
    <property type="match status" value="2"/>
</dbReference>
<accession>A0ABR9G5F4</accession>
<dbReference type="RefSeq" id="WP_192554121.1">
    <property type="nucleotide sequence ID" value="NZ_JACZZA010000001.1"/>
</dbReference>
<keyword evidence="1" id="KW-0802">TPR repeat</keyword>
<reference evidence="2 3" key="1">
    <citation type="submission" date="2020-09" db="EMBL/GenBank/DDBJ databases">
        <title>Dyella sp. 7MK23 isolated from forest soil.</title>
        <authorList>
            <person name="Fu J."/>
        </authorList>
    </citation>
    <scope>NUCLEOTIDE SEQUENCE [LARGE SCALE GENOMIC DNA]</scope>
    <source>
        <strain evidence="2 3">7MK23</strain>
    </source>
</reference>
<feature type="repeat" description="TPR" evidence="1">
    <location>
        <begin position="54"/>
        <end position="87"/>
    </location>
</feature>
<dbReference type="PANTHER" id="PTHR44809:SF1">
    <property type="entry name" value="PROTEIN O-MANNOSYL-TRANSFERASE TMTC1"/>
    <property type="match status" value="1"/>
</dbReference>
<dbReference type="EMBL" id="JACZZA010000001">
    <property type="protein sequence ID" value="MBE1159287.1"/>
    <property type="molecule type" value="Genomic_DNA"/>
</dbReference>
<name>A0ABR9G5F4_9GAMM</name>
<dbReference type="SUPFAM" id="SSF52540">
    <property type="entry name" value="P-loop containing nucleoside triphosphate hydrolases"/>
    <property type="match status" value="1"/>
</dbReference>
<dbReference type="PANTHER" id="PTHR44809">
    <property type="match status" value="1"/>
</dbReference>
<dbReference type="SUPFAM" id="SSF48452">
    <property type="entry name" value="TPR-like"/>
    <property type="match status" value="1"/>
</dbReference>
<dbReference type="InterPro" id="IPR011990">
    <property type="entry name" value="TPR-like_helical_dom_sf"/>
</dbReference>
<comment type="caution">
    <text evidence="2">The sequence shown here is derived from an EMBL/GenBank/DDBJ whole genome shotgun (WGS) entry which is preliminary data.</text>
</comment>
<dbReference type="InterPro" id="IPR052943">
    <property type="entry name" value="TMTC_O-mannosyl-trnsfr"/>
</dbReference>
<feature type="repeat" description="TPR" evidence="1">
    <location>
        <begin position="122"/>
        <end position="155"/>
    </location>
</feature>
<dbReference type="InterPro" id="IPR019734">
    <property type="entry name" value="TPR_rpt"/>
</dbReference>
<gene>
    <name evidence="2" type="ORF">IGX34_02745</name>
</gene>
<evidence type="ECO:0000313" key="2">
    <source>
        <dbReference type="EMBL" id="MBE1159287.1"/>
    </source>
</evidence>
<dbReference type="Gene3D" id="3.40.50.300">
    <property type="entry name" value="P-loop containing nucleotide triphosphate hydrolases"/>
    <property type="match status" value="1"/>
</dbReference>